<organism evidence="1 2">
    <name type="scientific">Peronosclerospora sorghi</name>
    <dbReference type="NCBI Taxonomy" id="230839"/>
    <lineage>
        <taxon>Eukaryota</taxon>
        <taxon>Sar</taxon>
        <taxon>Stramenopiles</taxon>
        <taxon>Oomycota</taxon>
        <taxon>Peronosporomycetes</taxon>
        <taxon>Peronosporales</taxon>
        <taxon>Peronosporaceae</taxon>
        <taxon>Peronosclerospora</taxon>
    </lineage>
</organism>
<dbReference type="EMBL" id="CM047583">
    <property type="protein sequence ID" value="KAI9913985.1"/>
    <property type="molecule type" value="Genomic_DNA"/>
</dbReference>
<dbReference type="Proteomes" id="UP001163321">
    <property type="component" value="Chromosome 4"/>
</dbReference>
<comment type="caution">
    <text evidence="1">The sequence shown here is derived from an EMBL/GenBank/DDBJ whole genome shotgun (WGS) entry which is preliminary data.</text>
</comment>
<sequence>MRGIILHLHVMGDHCRRSAPLYERFCSEGFGVITRFLLATESCSCPGVAQGERAWFRALRYGHDILTDLNNHVTGWVYWNLLTNHECGPNHEGNQCDAPLLLTEDGTDFVIQPMYYTMQNFSKYIPPGSRLVKTHLAARFATPVDAQLLRAYPSALAMCDGSARQTLHRRRTARSKSRAQTFV</sequence>
<name>A0ACC0W785_9STRA</name>
<gene>
    <name evidence="1" type="ORF">PsorP6_005023</name>
</gene>
<reference evidence="1 2" key="1">
    <citation type="journal article" date="2022" name="bioRxiv">
        <title>The genome of the oomycete Peronosclerospora sorghi, a cosmopolitan pathogen of maize and sorghum, is inflated with dispersed pseudogenes.</title>
        <authorList>
            <person name="Fletcher K."/>
            <person name="Martin F."/>
            <person name="Isakeit T."/>
            <person name="Cavanaugh K."/>
            <person name="Magill C."/>
            <person name="Michelmore R."/>
        </authorList>
    </citation>
    <scope>NUCLEOTIDE SEQUENCE [LARGE SCALE GENOMIC DNA]</scope>
    <source>
        <strain evidence="1">P6</strain>
    </source>
</reference>
<proteinExistence type="predicted"/>
<keyword evidence="2" id="KW-1185">Reference proteome</keyword>
<accession>A0ACC0W785</accession>
<evidence type="ECO:0000313" key="2">
    <source>
        <dbReference type="Proteomes" id="UP001163321"/>
    </source>
</evidence>
<evidence type="ECO:0000313" key="1">
    <source>
        <dbReference type="EMBL" id="KAI9913985.1"/>
    </source>
</evidence>
<protein>
    <submittedName>
        <fullName evidence="1">Uncharacterized protein</fullName>
    </submittedName>
</protein>